<gene>
    <name evidence="4" type="ORF">SAMN05444411_105172</name>
</gene>
<evidence type="ECO:0000256" key="2">
    <source>
        <dbReference type="ARBA" id="ARBA00023136"/>
    </source>
</evidence>
<dbReference type="OrthoDB" id="9771071at2"/>
<keyword evidence="5" id="KW-1185">Reference proteome</keyword>
<dbReference type="Gene3D" id="2.40.160.50">
    <property type="entry name" value="membrane protein fhac: a member of the omp85/tpsb transporter family"/>
    <property type="match status" value="1"/>
</dbReference>
<evidence type="ECO:0000259" key="3">
    <source>
        <dbReference type="Pfam" id="PF01103"/>
    </source>
</evidence>
<evidence type="ECO:0000313" key="4">
    <source>
        <dbReference type="EMBL" id="SDX43400.1"/>
    </source>
</evidence>
<dbReference type="Pfam" id="PF01103">
    <property type="entry name" value="Omp85"/>
    <property type="match status" value="1"/>
</dbReference>
<sequence length="371" mass="42617">MKNLILYSCILLITFQVFSQRKDENNLVKTDTISNTKNHQLIAIPIAFYTPETGFGFGGGGQLFFLNKKNTFKNRLSNVLFSGIYTLNEQLMFEITPQIYLGKGDYFIDAHYLLEIYPNSFWGIGNNTPDTNEEVYKQTTHAVNISFLKRLPPDLNFGFQFIFKNHEVTEIKENGILDTQNIIGRKRTVVAGLGAVFNYDTRDNVGSPNKGFYYQAKAQFSSEIFGATKGFNKFILDLREYLPIGDKSLLAFQLYSENNFGNIPFQSLASYGGGSRARGYFFGRYLDKQMYVSQIEYRWRFKPRWTLASFLLAGEVANKPEDFFSIKNIKPSYGLGARYKLFKNKDTWLRFDFGKGKDENSGIYFGINEAF</sequence>
<dbReference type="InterPro" id="IPR000184">
    <property type="entry name" value="Bac_surfAg_D15"/>
</dbReference>
<organism evidence="4 5">
    <name type="scientific">Lutibacter oricola</name>
    <dbReference type="NCBI Taxonomy" id="762486"/>
    <lineage>
        <taxon>Bacteria</taxon>
        <taxon>Pseudomonadati</taxon>
        <taxon>Bacteroidota</taxon>
        <taxon>Flavobacteriia</taxon>
        <taxon>Flavobacteriales</taxon>
        <taxon>Flavobacteriaceae</taxon>
        <taxon>Lutibacter</taxon>
    </lineage>
</organism>
<dbReference type="GO" id="GO:0019867">
    <property type="term" value="C:outer membrane"/>
    <property type="evidence" value="ECO:0007669"/>
    <property type="project" value="InterPro"/>
</dbReference>
<dbReference type="RefSeq" id="WP_090123455.1">
    <property type="nucleotide sequence ID" value="NZ_FNNJ01000005.1"/>
</dbReference>
<keyword evidence="2" id="KW-0472">Membrane</keyword>
<dbReference type="Proteomes" id="UP000199595">
    <property type="component" value="Unassembled WGS sequence"/>
</dbReference>
<comment type="subcellular location">
    <subcellularLocation>
        <location evidence="1">Membrane</location>
    </subcellularLocation>
</comment>
<accession>A0A1H3BN28</accession>
<reference evidence="5" key="1">
    <citation type="submission" date="2016-10" db="EMBL/GenBank/DDBJ databases">
        <authorList>
            <person name="Varghese N."/>
            <person name="Submissions S."/>
        </authorList>
    </citation>
    <scope>NUCLEOTIDE SEQUENCE [LARGE SCALE GENOMIC DNA]</scope>
    <source>
        <strain evidence="5">DSM 24956</strain>
    </source>
</reference>
<protein>
    <submittedName>
        <fullName evidence="4">Surface antigen</fullName>
    </submittedName>
</protein>
<feature type="domain" description="Bacterial surface antigen (D15)" evidence="3">
    <location>
        <begin position="133"/>
        <end position="371"/>
    </location>
</feature>
<dbReference type="STRING" id="762486.SAMN05444411_105172"/>
<dbReference type="AlphaFoldDB" id="A0A1H3BN28"/>
<name>A0A1H3BN28_9FLAO</name>
<evidence type="ECO:0000313" key="5">
    <source>
        <dbReference type="Proteomes" id="UP000199595"/>
    </source>
</evidence>
<evidence type="ECO:0000256" key="1">
    <source>
        <dbReference type="ARBA" id="ARBA00004370"/>
    </source>
</evidence>
<dbReference type="EMBL" id="FNNJ01000005">
    <property type="protein sequence ID" value="SDX43400.1"/>
    <property type="molecule type" value="Genomic_DNA"/>
</dbReference>
<proteinExistence type="predicted"/>